<dbReference type="PATRIC" id="fig|1131935.3.peg.4637"/>
<dbReference type="EMBL" id="AHKH01000086">
    <property type="protein sequence ID" value="EHQ60050.1"/>
    <property type="molecule type" value="Genomic_DNA"/>
</dbReference>
<dbReference type="RefSeq" id="WP_006678945.1">
    <property type="nucleotide sequence ID" value="NZ_AHKH01000086.1"/>
</dbReference>
<accession>H3SLM0</accession>
<dbReference type="AlphaFoldDB" id="H3SLM0"/>
<dbReference type="NCBIfam" id="NF012201">
    <property type="entry name" value="WIAG-tail"/>
    <property type="match status" value="1"/>
</dbReference>
<evidence type="ECO:0000256" key="1">
    <source>
        <dbReference type="SAM" id="MobiDB-lite"/>
    </source>
</evidence>
<dbReference type="OrthoDB" id="2985197at2"/>
<feature type="region of interest" description="Disordered" evidence="1">
    <location>
        <begin position="1"/>
        <end position="20"/>
    </location>
</feature>
<organism evidence="2 3">
    <name type="scientific">Paenibacillus dendritiformis C454</name>
    <dbReference type="NCBI Taxonomy" id="1131935"/>
    <lineage>
        <taxon>Bacteria</taxon>
        <taxon>Bacillati</taxon>
        <taxon>Bacillota</taxon>
        <taxon>Bacilli</taxon>
        <taxon>Bacillales</taxon>
        <taxon>Paenibacillaceae</taxon>
        <taxon>Paenibacillus</taxon>
    </lineage>
</organism>
<comment type="caution">
    <text evidence="2">The sequence shown here is derived from an EMBL/GenBank/DDBJ whole genome shotgun (WGS) entry which is preliminary data.</text>
</comment>
<evidence type="ECO:0000313" key="2">
    <source>
        <dbReference type="EMBL" id="EHQ60050.1"/>
    </source>
</evidence>
<gene>
    <name evidence="2" type="ORF">PDENDC454_22284</name>
</gene>
<evidence type="ECO:0008006" key="4">
    <source>
        <dbReference type="Google" id="ProtNLM"/>
    </source>
</evidence>
<proteinExistence type="predicted"/>
<dbReference type="STRING" id="1131935.PDENDC454_22284"/>
<feature type="non-terminal residue" evidence="2">
    <location>
        <position position="1"/>
    </location>
</feature>
<dbReference type="Proteomes" id="UP000003900">
    <property type="component" value="Unassembled WGS sequence"/>
</dbReference>
<reference evidence="2 3" key="1">
    <citation type="journal article" date="2012" name="J. Bacteriol.">
        <title>Genome Sequence of the Pattern-Forming Social Bacterium Paenibacillus dendritiformis C454 Chiral Morphotype.</title>
        <authorList>
            <person name="Sirota-Madi A."/>
            <person name="Olender T."/>
            <person name="Helman Y."/>
            <person name="Brainis I."/>
            <person name="Finkelshtein A."/>
            <person name="Roth D."/>
            <person name="Hagai E."/>
            <person name="Leshkowitz D."/>
            <person name="Brodsky L."/>
            <person name="Galatenko V."/>
            <person name="Nikolaev V."/>
            <person name="Gutnick D.L."/>
            <person name="Lancet D."/>
            <person name="Ben-Jacob E."/>
        </authorList>
    </citation>
    <scope>NUCLEOTIDE SEQUENCE [LARGE SCALE GENOMIC DNA]</scope>
    <source>
        <strain evidence="2 3">C454</strain>
    </source>
</reference>
<protein>
    <recommendedName>
        <fullName evidence="4">WIAG-tail domain</fullName>
    </recommendedName>
</protein>
<keyword evidence="3" id="KW-1185">Reference proteome</keyword>
<evidence type="ECO:0000313" key="3">
    <source>
        <dbReference type="Proteomes" id="UP000003900"/>
    </source>
</evidence>
<sequence length="158" mass="17101">TSRHIGEGEVTGQHIGAGEITSRHIGEREVTGQHIAAGSIRAEHLEEEVLNSIVLQPGTVTPESCSFVPVRTSMPRAGALQQFGMSAFLLQGATDRVDVRIAFDEPFPNNQYVLVAMTNHPECHAVLKSQATHSAVLEIHRKDPQSQPFGCVSWIAIG</sequence>
<name>H3SLM0_9BACL</name>